<keyword evidence="5 11" id="KW-0808">Transferase</keyword>
<proteinExistence type="inferred from homology"/>
<dbReference type="SUPFAM" id="SSF53633">
    <property type="entry name" value="Carbamate kinase-like"/>
    <property type="match status" value="1"/>
</dbReference>
<comment type="function">
    <text evidence="11">Catalyzes the reversible phosphorylation of UMP to UDP.</text>
</comment>
<feature type="binding site" evidence="11">
    <location>
        <position position="169"/>
    </location>
    <ligand>
        <name>ATP</name>
        <dbReference type="ChEBI" id="CHEBI:30616"/>
    </ligand>
</feature>
<dbReference type="GO" id="GO:0005829">
    <property type="term" value="C:cytosol"/>
    <property type="evidence" value="ECO:0007669"/>
    <property type="project" value="TreeGrafter"/>
</dbReference>
<evidence type="ECO:0000256" key="6">
    <source>
        <dbReference type="ARBA" id="ARBA00022741"/>
    </source>
</evidence>
<feature type="domain" description="Aspartate/glutamate/uridylate kinase" evidence="12">
    <location>
        <begin position="8"/>
        <end position="217"/>
    </location>
</feature>
<comment type="pathway">
    <text evidence="2 11">Pyrimidine metabolism; CTP biosynthesis via de novo pathway; UDP from UMP (UMPK route): step 1/1.</text>
</comment>
<dbReference type="EMBL" id="CACVAY010000034">
    <property type="protein sequence ID" value="CAA6807752.1"/>
    <property type="molecule type" value="Genomic_DNA"/>
</dbReference>
<feature type="binding site" evidence="11">
    <location>
        <begin position="13"/>
        <end position="16"/>
    </location>
    <ligand>
        <name>ATP</name>
        <dbReference type="ChEBI" id="CHEBI:30616"/>
    </ligand>
</feature>
<dbReference type="AlphaFoldDB" id="A0A6S6SNF3"/>
<evidence type="ECO:0000256" key="4">
    <source>
        <dbReference type="ARBA" id="ARBA00022490"/>
    </source>
</evidence>
<dbReference type="UniPathway" id="UPA00159">
    <property type="reaction ID" value="UER00275"/>
</dbReference>
<comment type="subcellular location">
    <subcellularLocation>
        <location evidence="1 11">Cytoplasm</location>
    </subcellularLocation>
</comment>
<sequence length="239" mass="25393">MSNKPVYKRILLKLSGEALMGDGDFGIDPEVLQTVAKELAELQQAGVQIGLVIGGGNIFRGAGLAQSGIDRTRADQMGMLATVMNSLAMQDAILKQGGECQVLSALSLDQACEVHSANRARNHLDKGRVVIMAAGSGNPYFTTDTAAGLRALEIHADLLLKGTKVDGIYDSDPNKNPDAKRYDSIGYNEAISKELGVMDLTALVLCRDNAMPMQVYNLFEAGKLSAIVHGESAGTKVEV</sequence>
<evidence type="ECO:0000256" key="11">
    <source>
        <dbReference type="HAMAP-Rule" id="MF_01220"/>
    </source>
</evidence>
<evidence type="ECO:0000256" key="3">
    <source>
        <dbReference type="ARBA" id="ARBA00007614"/>
    </source>
</evidence>
<evidence type="ECO:0000256" key="9">
    <source>
        <dbReference type="ARBA" id="ARBA00022975"/>
    </source>
</evidence>
<evidence type="ECO:0000256" key="2">
    <source>
        <dbReference type="ARBA" id="ARBA00004791"/>
    </source>
</evidence>
<feature type="binding site" evidence="11">
    <location>
        <position position="172"/>
    </location>
    <ligand>
        <name>ATP</name>
        <dbReference type="ChEBI" id="CHEBI:30616"/>
    </ligand>
</feature>
<dbReference type="HAMAP" id="MF_01220_B">
    <property type="entry name" value="PyrH_B"/>
    <property type="match status" value="1"/>
</dbReference>
<dbReference type="NCBIfam" id="TIGR02075">
    <property type="entry name" value="pyrH_bact"/>
    <property type="match status" value="1"/>
</dbReference>
<keyword evidence="6 11" id="KW-0547">Nucleotide-binding</keyword>
<comment type="subunit">
    <text evidence="11">Homohexamer.</text>
</comment>
<dbReference type="GO" id="GO:0006225">
    <property type="term" value="P:UDP biosynthetic process"/>
    <property type="evidence" value="ECO:0007669"/>
    <property type="project" value="TreeGrafter"/>
</dbReference>
<dbReference type="InterPro" id="IPR015963">
    <property type="entry name" value="Uridylate_kinase_bac"/>
</dbReference>
<dbReference type="FunFam" id="3.40.1160.10:FF:000001">
    <property type="entry name" value="Uridylate kinase"/>
    <property type="match status" value="1"/>
</dbReference>
<dbReference type="GO" id="GO:0044210">
    <property type="term" value="P:'de novo' CTP biosynthetic process"/>
    <property type="evidence" value="ECO:0007669"/>
    <property type="project" value="UniProtKB-UniRule"/>
</dbReference>
<feature type="binding site" evidence="11">
    <location>
        <position position="55"/>
    </location>
    <ligand>
        <name>UMP</name>
        <dbReference type="ChEBI" id="CHEBI:57865"/>
    </ligand>
</feature>
<accession>A0A6S6SNF3</accession>
<evidence type="ECO:0000256" key="5">
    <source>
        <dbReference type="ARBA" id="ARBA00022679"/>
    </source>
</evidence>
<dbReference type="PANTHER" id="PTHR42833:SF4">
    <property type="entry name" value="URIDYLATE KINASE PUMPKIN, CHLOROPLASTIC"/>
    <property type="match status" value="1"/>
</dbReference>
<gene>
    <name evidence="11" type="primary">pyrH</name>
    <name evidence="13" type="ORF">HELGO_WM12592</name>
</gene>
<dbReference type="InterPro" id="IPR036393">
    <property type="entry name" value="AceGlu_kinase-like_sf"/>
</dbReference>
<dbReference type="Pfam" id="PF00696">
    <property type="entry name" value="AA_kinase"/>
    <property type="match status" value="1"/>
</dbReference>
<keyword evidence="4 11" id="KW-0963">Cytoplasm</keyword>
<comment type="catalytic activity">
    <reaction evidence="10 11">
        <text>UMP + ATP = UDP + ADP</text>
        <dbReference type="Rhea" id="RHEA:24400"/>
        <dbReference type="ChEBI" id="CHEBI:30616"/>
        <dbReference type="ChEBI" id="CHEBI:57865"/>
        <dbReference type="ChEBI" id="CHEBI:58223"/>
        <dbReference type="ChEBI" id="CHEBI:456216"/>
        <dbReference type="EC" id="2.7.4.22"/>
    </reaction>
</comment>
<organism evidence="13">
    <name type="scientific">uncultured Thiotrichaceae bacterium</name>
    <dbReference type="NCBI Taxonomy" id="298394"/>
    <lineage>
        <taxon>Bacteria</taxon>
        <taxon>Pseudomonadati</taxon>
        <taxon>Pseudomonadota</taxon>
        <taxon>Gammaproteobacteria</taxon>
        <taxon>Thiotrichales</taxon>
        <taxon>Thiotrichaceae</taxon>
        <taxon>environmental samples</taxon>
    </lineage>
</organism>
<comment type="similarity">
    <text evidence="3 11">Belongs to the UMP kinase family.</text>
</comment>
<feature type="binding site" evidence="11">
    <location>
        <position position="60"/>
    </location>
    <ligand>
        <name>ATP</name>
        <dbReference type="ChEBI" id="CHEBI:30616"/>
    </ligand>
</feature>
<evidence type="ECO:0000259" key="12">
    <source>
        <dbReference type="Pfam" id="PF00696"/>
    </source>
</evidence>
<feature type="binding site" evidence="11">
    <location>
        <position position="163"/>
    </location>
    <ligand>
        <name>ATP</name>
        <dbReference type="ChEBI" id="CHEBI:30616"/>
    </ligand>
</feature>
<feature type="binding site" evidence="11">
    <location>
        <position position="75"/>
    </location>
    <ligand>
        <name>UMP</name>
        <dbReference type="ChEBI" id="CHEBI:57865"/>
    </ligand>
</feature>
<name>A0A6S6SNF3_9GAMM</name>
<dbReference type="PANTHER" id="PTHR42833">
    <property type="entry name" value="URIDYLATE KINASE"/>
    <property type="match status" value="1"/>
</dbReference>
<protein>
    <recommendedName>
        <fullName evidence="11">Uridylate kinase</fullName>
        <shortName evidence="11">UK</shortName>
        <ecNumber evidence="11">2.7.4.22</ecNumber>
    </recommendedName>
    <alternativeName>
        <fullName evidence="11">Uridine monophosphate kinase</fullName>
        <shortName evidence="11">UMP kinase</shortName>
        <shortName evidence="11">UMPK</shortName>
    </alternativeName>
</protein>
<evidence type="ECO:0000313" key="13">
    <source>
        <dbReference type="EMBL" id="CAA6807752.1"/>
    </source>
</evidence>
<evidence type="ECO:0000256" key="7">
    <source>
        <dbReference type="ARBA" id="ARBA00022777"/>
    </source>
</evidence>
<dbReference type="GO" id="GO:0033862">
    <property type="term" value="F:UMP kinase activity"/>
    <property type="evidence" value="ECO:0007669"/>
    <property type="project" value="UniProtKB-EC"/>
</dbReference>
<dbReference type="EC" id="2.7.4.22" evidence="11"/>
<evidence type="ECO:0000256" key="10">
    <source>
        <dbReference type="ARBA" id="ARBA00047767"/>
    </source>
</evidence>
<dbReference type="PIRSF" id="PIRSF005650">
    <property type="entry name" value="Uridylate_kin"/>
    <property type="match status" value="1"/>
</dbReference>
<keyword evidence="7 11" id="KW-0418">Kinase</keyword>
<reference evidence="13" key="1">
    <citation type="submission" date="2020-01" db="EMBL/GenBank/DDBJ databases">
        <authorList>
            <person name="Meier V. D."/>
            <person name="Meier V D."/>
        </authorList>
    </citation>
    <scope>NUCLEOTIDE SEQUENCE</scope>
    <source>
        <strain evidence="13">HLG_WM_MAG_07</strain>
    </source>
</reference>
<comment type="caution">
    <text evidence="11">Lacks conserved residue(s) required for the propagation of feature annotation.</text>
</comment>
<dbReference type="GO" id="GO:0005524">
    <property type="term" value="F:ATP binding"/>
    <property type="evidence" value="ECO:0007669"/>
    <property type="project" value="UniProtKB-KW"/>
</dbReference>
<comment type="activity regulation">
    <text evidence="11">Inhibited by UTP.</text>
</comment>
<keyword evidence="8 11" id="KW-0067">ATP-binding</keyword>
<keyword evidence="9 11" id="KW-0665">Pyrimidine biosynthesis</keyword>
<dbReference type="Gene3D" id="3.40.1160.10">
    <property type="entry name" value="Acetylglutamate kinase-like"/>
    <property type="match status" value="1"/>
</dbReference>
<evidence type="ECO:0000256" key="1">
    <source>
        <dbReference type="ARBA" id="ARBA00004496"/>
    </source>
</evidence>
<dbReference type="CDD" id="cd04254">
    <property type="entry name" value="AAK_UMPK-PyrH-Ec"/>
    <property type="match status" value="1"/>
</dbReference>
<feature type="binding site" evidence="11">
    <location>
        <begin position="136"/>
        <end position="143"/>
    </location>
    <ligand>
        <name>UMP</name>
        <dbReference type="ChEBI" id="CHEBI:57865"/>
    </ligand>
</feature>
<dbReference type="InterPro" id="IPR011817">
    <property type="entry name" value="Uridylate_kinase"/>
</dbReference>
<feature type="binding site" evidence="11">
    <location>
        <position position="56"/>
    </location>
    <ligand>
        <name>ATP</name>
        <dbReference type="ChEBI" id="CHEBI:30616"/>
    </ligand>
</feature>
<dbReference type="InterPro" id="IPR001048">
    <property type="entry name" value="Asp/Glu/Uridylate_kinase"/>
</dbReference>
<evidence type="ECO:0000256" key="8">
    <source>
        <dbReference type="ARBA" id="ARBA00022840"/>
    </source>
</evidence>